<dbReference type="STRING" id="706587.Desti_3166"/>
<dbReference type="OrthoDB" id="5405085at2"/>
<dbReference type="PANTHER" id="PTHR45772">
    <property type="entry name" value="CONSERVED COMPONENT OF ABC TRANSPORTER FOR NATURAL AMINO ACIDS-RELATED"/>
    <property type="match status" value="1"/>
</dbReference>
<dbReference type="InterPro" id="IPR003439">
    <property type="entry name" value="ABC_transporter-like_ATP-bd"/>
</dbReference>
<dbReference type="GO" id="GO:0015188">
    <property type="term" value="F:L-isoleucine transmembrane transporter activity"/>
    <property type="evidence" value="ECO:0007669"/>
    <property type="project" value="TreeGrafter"/>
</dbReference>
<keyword evidence="3 5" id="KW-0067">ATP-binding</keyword>
<proteinExistence type="predicted"/>
<keyword evidence="6" id="KW-1185">Reference proteome</keyword>
<organism evidence="5 6">
    <name type="scientific">Desulfomonile tiedjei (strain ATCC 49306 / DSM 6799 / DCB-1)</name>
    <dbReference type="NCBI Taxonomy" id="706587"/>
    <lineage>
        <taxon>Bacteria</taxon>
        <taxon>Pseudomonadati</taxon>
        <taxon>Thermodesulfobacteriota</taxon>
        <taxon>Desulfomonilia</taxon>
        <taxon>Desulfomonilales</taxon>
        <taxon>Desulfomonilaceae</taxon>
        <taxon>Desulfomonile</taxon>
    </lineage>
</organism>
<dbReference type="AlphaFoldDB" id="I4C8D6"/>
<dbReference type="RefSeq" id="WP_014810964.1">
    <property type="nucleotide sequence ID" value="NC_018025.1"/>
</dbReference>
<dbReference type="SUPFAM" id="SSF52540">
    <property type="entry name" value="P-loop containing nucleoside triphosphate hydrolases"/>
    <property type="match status" value="1"/>
</dbReference>
<dbReference type="Proteomes" id="UP000006055">
    <property type="component" value="Chromosome"/>
</dbReference>
<name>I4C8D6_DESTA</name>
<protein>
    <submittedName>
        <fullName evidence="5">Amino acid/amide ABC transporter ATP-binding protein 1, HAAT family</fullName>
    </submittedName>
</protein>
<dbReference type="InterPro" id="IPR003593">
    <property type="entry name" value="AAA+_ATPase"/>
</dbReference>
<dbReference type="EMBL" id="CP003360">
    <property type="protein sequence ID" value="AFM25827.1"/>
    <property type="molecule type" value="Genomic_DNA"/>
</dbReference>
<accession>I4C8D6</accession>
<dbReference type="GO" id="GO:0005524">
    <property type="term" value="F:ATP binding"/>
    <property type="evidence" value="ECO:0007669"/>
    <property type="project" value="UniProtKB-KW"/>
</dbReference>
<dbReference type="SMART" id="SM00382">
    <property type="entry name" value="AAA"/>
    <property type="match status" value="1"/>
</dbReference>
<reference evidence="6" key="1">
    <citation type="submission" date="2012-06" db="EMBL/GenBank/DDBJ databases">
        <title>Complete sequence of chromosome of Desulfomonile tiedjei DSM 6799.</title>
        <authorList>
            <person name="Lucas S."/>
            <person name="Copeland A."/>
            <person name="Lapidus A."/>
            <person name="Glavina del Rio T."/>
            <person name="Dalin E."/>
            <person name="Tice H."/>
            <person name="Bruce D."/>
            <person name="Goodwin L."/>
            <person name="Pitluck S."/>
            <person name="Peters L."/>
            <person name="Ovchinnikova G."/>
            <person name="Zeytun A."/>
            <person name="Lu M."/>
            <person name="Kyrpides N."/>
            <person name="Mavromatis K."/>
            <person name="Ivanova N."/>
            <person name="Brettin T."/>
            <person name="Detter J.C."/>
            <person name="Han C."/>
            <person name="Larimer F."/>
            <person name="Land M."/>
            <person name="Hauser L."/>
            <person name="Markowitz V."/>
            <person name="Cheng J.-F."/>
            <person name="Hugenholtz P."/>
            <person name="Woyke T."/>
            <person name="Wu D."/>
            <person name="Spring S."/>
            <person name="Schroeder M."/>
            <person name="Brambilla E."/>
            <person name="Klenk H.-P."/>
            <person name="Eisen J.A."/>
        </authorList>
    </citation>
    <scope>NUCLEOTIDE SEQUENCE [LARGE SCALE GENOMIC DNA]</scope>
    <source>
        <strain evidence="6">ATCC 49306 / DSM 6799 / DCB-1</strain>
    </source>
</reference>
<keyword evidence="2" id="KW-0547">Nucleotide-binding</keyword>
<dbReference type="Pfam" id="PF00005">
    <property type="entry name" value="ABC_tran"/>
    <property type="match status" value="1"/>
</dbReference>
<dbReference type="Pfam" id="PF12399">
    <property type="entry name" value="BCA_ABC_TP_C"/>
    <property type="match status" value="1"/>
</dbReference>
<gene>
    <name evidence="5" type="ordered locus">Desti_3166</name>
</gene>
<dbReference type="GO" id="GO:1903806">
    <property type="term" value="P:L-isoleucine import across plasma membrane"/>
    <property type="evidence" value="ECO:0007669"/>
    <property type="project" value="TreeGrafter"/>
</dbReference>
<dbReference type="GO" id="GO:0005886">
    <property type="term" value="C:plasma membrane"/>
    <property type="evidence" value="ECO:0007669"/>
    <property type="project" value="TreeGrafter"/>
</dbReference>
<evidence type="ECO:0000313" key="6">
    <source>
        <dbReference type="Proteomes" id="UP000006055"/>
    </source>
</evidence>
<dbReference type="InterPro" id="IPR051120">
    <property type="entry name" value="ABC_AA/LPS_Transport"/>
</dbReference>
<dbReference type="HOGENOM" id="CLU_000604_1_2_7"/>
<evidence type="ECO:0000256" key="1">
    <source>
        <dbReference type="ARBA" id="ARBA00022448"/>
    </source>
</evidence>
<dbReference type="GO" id="GO:0042941">
    <property type="term" value="P:D-alanine transmembrane transport"/>
    <property type="evidence" value="ECO:0007669"/>
    <property type="project" value="TreeGrafter"/>
</dbReference>
<dbReference type="KEGG" id="dti:Desti_3166"/>
<keyword evidence="1" id="KW-0813">Transport</keyword>
<sequence>MDEISPVDSGRPLLKVRDLSKSFGGVRAVIAATFDLHKGELLGIIGPNGSGKTTMVNLLTGFVKPDSGVIEYEGRNITGWMPYRIARLGIARTFQMIRPFAELAAFKNLVIPLYSPRVKSLSGGKYGDRDAVAKDLLEEVGFERESSVTYKAAGSLPHGYLKRLELAKCLALRADLIILDELFSGLSIAELAGIVPIIEKLMVEGKTIIMIEHRLRELFRIADRVLVLNYGMIIADGKPAAVMEQDEVRQAYLGSE</sequence>
<dbReference type="PROSITE" id="PS50893">
    <property type="entry name" value="ABC_TRANSPORTER_2"/>
    <property type="match status" value="1"/>
</dbReference>
<evidence type="ECO:0000256" key="3">
    <source>
        <dbReference type="ARBA" id="ARBA00022840"/>
    </source>
</evidence>
<dbReference type="eggNOG" id="COG0411">
    <property type="taxonomic scope" value="Bacteria"/>
</dbReference>
<dbReference type="GO" id="GO:0016887">
    <property type="term" value="F:ATP hydrolysis activity"/>
    <property type="evidence" value="ECO:0007669"/>
    <property type="project" value="InterPro"/>
</dbReference>
<evidence type="ECO:0000313" key="5">
    <source>
        <dbReference type="EMBL" id="AFM25827.1"/>
    </source>
</evidence>
<dbReference type="Gene3D" id="3.40.50.300">
    <property type="entry name" value="P-loop containing nucleotide triphosphate hydrolases"/>
    <property type="match status" value="1"/>
</dbReference>
<feature type="domain" description="ABC transporter" evidence="4">
    <location>
        <begin position="14"/>
        <end position="255"/>
    </location>
</feature>
<evidence type="ECO:0000256" key="2">
    <source>
        <dbReference type="ARBA" id="ARBA00022741"/>
    </source>
</evidence>
<evidence type="ECO:0000259" key="4">
    <source>
        <dbReference type="PROSITE" id="PS50893"/>
    </source>
</evidence>
<dbReference type="InterPro" id="IPR027417">
    <property type="entry name" value="P-loop_NTPase"/>
</dbReference>
<dbReference type="GO" id="GO:1903805">
    <property type="term" value="P:L-valine import across plasma membrane"/>
    <property type="evidence" value="ECO:0007669"/>
    <property type="project" value="TreeGrafter"/>
</dbReference>
<dbReference type="PANTHER" id="PTHR45772:SF7">
    <property type="entry name" value="AMINO ACID ABC TRANSPORTER ATP-BINDING PROTEIN"/>
    <property type="match status" value="1"/>
</dbReference>
<dbReference type="GO" id="GO:0005304">
    <property type="term" value="F:L-valine transmembrane transporter activity"/>
    <property type="evidence" value="ECO:0007669"/>
    <property type="project" value="TreeGrafter"/>
</dbReference>
<dbReference type="GO" id="GO:0015192">
    <property type="term" value="F:L-phenylalanine transmembrane transporter activity"/>
    <property type="evidence" value="ECO:0007669"/>
    <property type="project" value="TreeGrafter"/>
</dbReference>
<dbReference type="InterPro" id="IPR032823">
    <property type="entry name" value="BCA_ABC_TP_C"/>
</dbReference>
<dbReference type="GO" id="GO:0015808">
    <property type="term" value="P:L-alanine transport"/>
    <property type="evidence" value="ECO:0007669"/>
    <property type="project" value="TreeGrafter"/>
</dbReference>